<proteinExistence type="predicted"/>
<keyword evidence="2" id="KW-1185">Reference proteome</keyword>
<reference evidence="1 2" key="1">
    <citation type="submission" date="2016-07" db="EMBL/GenBank/DDBJ databases">
        <title>Draft genome of the white-rot fungus Obba rivulosa 3A-2.</title>
        <authorList>
            <consortium name="DOE Joint Genome Institute"/>
            <person name="Miettinen O."/>
            <person name="Riley R."/>
            <person name="Acob R."/>
            <person name="Barry K."/>
            <person name="Cullen D."/>
            <person name="De Vries R."/>
            <person name="Hainaut M."/>
            <person name="Hatakka A."/>
            <person name="Henrissat B."/>
            <person name="Hilden K."/>
            <person name="Kuo R."/>
            <person name="Labutti K."/>
            <person name="Lipzen A."/>
            <person name="Makela M.R."/>
            <person name="Sandor L."/>
            <person name="Spatafora J.W."/>
            <person name="Grigoriev I.V."/>
            <person name="Hibbett D.S."/>
        </authorList>
    </citation>
    <scope>NUCLEOTIDE SEQUENCE [LARGE SCALE GENOMIC DNA]</scope>
    <source>
        <strain evidence="1 2">3A-2</strain>
    </source>
</reference>
<accession>A0A8E2AFS1</accession>
<dbReference type="EMBL" id="KV723024">
    <property type="protein sequence ID" value="OCH83536.1"/>
    <property type="molecule type" value="Genomic_DNA"/>
</dbReference>
<sequence>IPNAALGTVTQRHIVRIMFPALVNLDQPARVHPLTQEQHTELYNDCIRLAIYAVLPGEAGHWPQSYRAEYNRIRGRDGTLKFGTQQVPDNVLDDFGTELLRRIRAKTWGQNAFFFHQIRGARGTTQHVSGGRADALERLLRIFAPEAFIEPSHWHVDIGLEFQALGRVLWWRTDAHWRILKSSLRLSHEDAIGATQSARYSRDLACQLSDVSGFRMEVGSRLRGDTGIVYIQAYNTEKTPTYLLDGRYKTK</sequence>
<protein>
    <submittedName>
        <fullName evidence="1">Uncharacterized protein</fullName>
    </submittedName>
</protein>
<dbReference type="OrthoDB" id="3261690at2759"/>
<gene>
    <name evidence="1" type="ORF">OBBRIDRAFT_701576</name>
</gene>
<name>A0A8E2AFS1_9APHY</name>
<feature type="non-terminal residue" evidence="1">
    <location>
        <position position="1"/>
    </location>
</feature>
<evidence type="ECO:0000313" key="2">
    <source>
        <dbReference type="Proteomes" id="UP000250043"/>
    </source>
</evidence>
<evidence type="ECO:0000313" key="1">
    <source>
        <dbReference type="EMBL" id="OCH83536.1"/>
    </source>
</evidence>
<feature type="non-terminal residue" evidence="1">
    <location>
        <position position="251"/>
    </location>
</feature>
<organism evidence="1 2">
    <name type="scientific">Obba rivulosa</name>
    <dbReference type="NCBI Taxonomy" id="1052685"/>
    <lineage>
        <taxon>Eukaryota</taxon>
        <taxon>Fungi</taxon>
        <taxon>Dikarya</taxon>
        <taxon>Basidiomycota</taxon>
        <taxon>Agaricomycotina</taxon>
        <taxon>Agaricomycetes</taxon>
        <taxon>Polyporales</taxon>
        <taxon>Gelatoporiaceae</taxon>
        <taxon>Obba</taxon>
    </lineage>
</organism>
<dbReference type="Proteomes" id="UP000250043">
    <property type="component" value="Unassembled WGS sequence"/>
</dbReference>
<dbReference type="AlphaFoldDB" id="A0A8E2AFS1"/>